<evidence type="ECO:0000256" key="8">
    <source>
        <dbReference type="ARBA" id="ARBA00023136"/>
    </source>
</evidence>
<keyword evidence="6 11" id="KW-0418">Kinase</keyword>
<evidence type="ECO:0000259" key="10">
    <source>
        <dbReference type="PROSITE" id="PS50109"/>
    </source>
</evidence>
<gene>
    <name evidence="11" type="ORF">H9968_08600</name>
</gene>
<dbReference type="InterPro" id="IPR003594">
    <property type="entry name" value="HATPase_dom"/>
</dbReference>
<evidence type="ECO:0000256" key="7">
    <source>
        <dbReference type="ARBA" id="ARBA00023012"/>
    </source>
</evidence>
<dbReference type="InterPro" id="IPR003661">
    <property type="entry name" value="HisK_dim/P_dom"/>
</dbReference>
<evidence type="ECO:0000256" key="5">
    <source>
        <dbReference type="ARBA" id="ARBA00022679"/>
    </source>
</evidence>
<dbReference type="EMBL" id="DXBR01000076">
    <property type="protein sequence ID" value="HIZ39967.1"/>
    <property type="molecule type" value="Genomic_DNA"/>
</dbReference>
<dbReference type="GO" id="GO:0000155">
    <property type="term" value="F:phosphorelay sensor kinase activity"/>
    <property type="evidence" value="ECO:0007669"/>
    <property type="project" value="InterPro"/>
</dbReference>
<dbReference type="Gene3D" id="1.10.287.130">
    <property type="match status" value="1"/>
</dbReference>
<reference evidence="11" key="1">
    <citation type="journal article" date="2021" name="PeerJ">
        <title>Extensive microbial diversity within the chicken gut microbiome revealed by metagenomics and culture.</title>
        <authorList>
            <person name="Gilroy R."/>
            <person name="Ravi A."/>
            <person name="Getino M."/>
            <person name="Pursley I."/>
            <person name="Horton D.L."/>
            <person name="Alikhan N.F."/>
            <person name="Baker D."/>
            <person name="Gharbi K."/>
            <person name="Hall N."/>
            <person name="Watson M."/>
            <person name="Adriaenssens E.M."/>
            <person name="Foster-Nyarko E."/>
            <person name="Jarju S."/>
            <person name="Secka A."/>
            <person name="Antonio M."/>
            <person name="Oren A."/>
            <person name="Chaudhuri R.R."/>
            <person name="La Ragione R."/>
            <person name="Hildebrand F."/>
            <person name="Pallen M.J."/>
        </authorList>
    </citation>
    <scope>NUCLEOTIDE SEQUENCE</scope>
    <source>
        <strain evidence="11">CHK179-28034</strain>
    </source>
</reference>
<dbReference type="GO" id="GO:0016020">
    <property type="term" value="C:membrane"/>
    <property type="evidence" value="ECO:0007669"/>
    <property type="project" value="UniProtKB-SubCell"/>
</dbReference>
<evidence type="ECO:0000256" key="1">
    <source>
        <dbReference type="ARBA" id="ARBA00000085"/>
    </source>
</evidence>
<dbReference type="PROSITE" id="PS50109">
    <property type="entry name" value="HIS_KIN"/>
    <property type="match status" value="1"/>
</dbReference>
<dbReference type="EC" id="2.7.13.3" evidence="3"/>
<dbReference type="CDD" id="cd00075">
    <property type="entry name" value="HATPase"/>
    <property type="match status" value="1"/>
</dbReference>
<evidence type="ECO:0000256" key="2">
    <source>
        <dbReference type="ARBA" id="ARBA00004370"/>
    </source>
</evidence>
<dbReference type="PANTHER" id="PTHR43711:SF1">
    <property type="entry name" value="HISTIDINE KINASE 1"/>
    <property type="match status" value="1"/>
</dbReference>
<evidence type="ECO:0000313" key="11">
    <source>
        <dbReference type="EMBL" id="HIZ39967.1"/>
    </source>
</evidence>
<comment type="catalytic activity">
    <reaction evidence="1">
        <text>ATP + protein L-histidine = ADP + protein N-phospho-L-histidine.</text>
        <dbReference type="EC" id="2.7.13.3"/>
    </reaction>
</comment>
<keyword evidence="4" id="KW-0597">Phosphoprotein</keyword>
<comment type="subcellular location">
    <subcellularLocation>
        <location evidence="2">Membrane</location>
    </subcellularLocation>
</comment>
<organism evidence="11 12">
    <name type="scientific">Candidatus Anaerobutyricum stercoris</name>
    <dbReference type="NCBI Taxonomy" id="2838457"/>
    <lineage>
        <taxon>Bacteria</taxon>
        <taxon>Bacillati</taxon>
        <taxon>Bacillota</taxon>
        <taxon>Clostridia</taxon>
        <taxon>Lachnospirales</taxon>
        <taxon>Lachnospiraceae</taxon>
        <taxon>Anaerobutyricum</taxon>
    </lineage>
</organism>
<evidence type="ECO:0000313" key="12">
    <source>
        <dbReference type="Proteomes" id="UP000824049"/>
    </source>
</evidence>
<dbReference type="PRINTS" id="PR00344">
    <property type="entry name" value="BCTRLSENSOR"/>
</dbReference>
<keyword evidence="5" id="KW-0808">Transferase</keyword>
<comment type="caution">
    <text evidence="11">The sequence shown here is derived from an EMBL/GenBank/DDBJ whole genome shotgun (WGS) entry which is preliminary data.</text>
</comment>
<proteinExistence type="predicted"/>
<keyword evidence="9" id="KW-0812">Transmembrane</keyword>
<accession>A0A9D2J8E0</accession>
<dbReference type="SMART" id="SM00388">
    <property type="entry name" value="HisKA"/>
    <property type="match status" value="1"/>
</dbReference>
<evidence type="ECO:0000256" key="9">
    <source>
        <dbReference type="SAM" id="Phobius"/>
    </source>
</evidence>
<keyword evidence="8 9" id="KW-0472">Membrane</keyword>
<dbReference type="SUPFAM" id="SSF47384">
    <property type="entry name" value="Homodimeric domain of signal transducing histidine kinase"/>
    <property type="match status" value="1"/>
</dbReference>
<dbReference type="InterPro" id="IPR004358">
    <property type="entry name" value="Sig_transdc_His_kin-like_C"/>
</dbReference>
<dbReference type="InterPro" id="IPR005467">
    <property type="entry name" value="His_kinase_dom"/>
</dbReference>
<evidence type="ECO:0000256" key="4">
    <source>
        <dbReference type="ARBA" id="ARBA00022553"/>
    </source>
</evidence>
<feature type="domain" description="Histidine kinase" evidence="10">
    <location>
        <begin position="225"/>
        <end position="439"/>
    </location>
</feature>
<dbReference type="InterPro" id="IPR036890">
    <property type="entry name" value="HATPase_C_sf"/>
</dbReference>
<protein>
    <recommendedName>
        <fullName evidence="3">histidine kinase</fullName>
        <ecNumber evidence="3">2.7.13.3</ecNumber>
    </recommendedName>
</protein>
<dbReference type="PROSITE" id="PS51257">
    <property type="entry name" value="PROKAR_LIPOPROTEIN"/>
    <property type="match status" value="1"/>
</dbReference>
<keyword evidence="7" id="KW-0902">Two-component regulatory system</keyword>
<reference evidence="11" key="2">
    <citation type="submission" date="2021-04" db="EMBL/GenBank/DDBJ databases">
        <authorList>
            <person name="Gilroy R."/>
        </authorList>
    </citation>
    <scope>NUCLEOTIDE SEQUENCE</scope>
    <source>
        <strain evidence="11">CHK179-28034</strain>
    </source>
</reference>
<dbReference type="SUPFAM" id="SSF55874">
    <property type="entry name" value="ATPase domain of HSP90 chaperone/DNA topoisomerase II/histidine kinase"/>
    <property type="match status" value="1"/>
</dbReference>
<dbReference type="Gene3D" id="3.30.565.10">
    <property type="entry name" value="Histidine kinase-like ATPase, C-terminal domain"/>
    <property type="match status" value="1"/>
</dbReference>
<keyword evidence="9" id="KW-1133">Transmembrane helix</keyword>
<dbReference type="FunFam" id="3.30.565.10:FF:000006">
    <property type="entry name" value="Sensor histidine kinase WalK"/>
    <property type="match status" value="1"/>
</dbReference>
<sequence>MKQNKDRKKNIYQKFHWKLTLFATVVTGCILVGATLLCLSLSERELERNQYISFLNNVNTTLSHMENQAVVSHQWLSRLEASCQFMIQIYDNGTPLYYQQLHHSGGELSVMEKASALAREEHGMDIFAAPSSDKLLHHVEYAMEDAGVTYYASAATLPMEKGYLGILLLHSTENLQKDMQKQRLIFLLADLGAVAVLFLFFWFFTRRLIRPLMESRARQTRFISAASHELRAPLTVIMSALSALETASGNDRQRFIAMMQSEGKRMSRLIEDMLFLAGSDARSWRFSMEETELDTLILDVFEKYETAAAKTKRQLTVRLPEQELPPCLCDPQRITQVLSILIDNALSYTPEDSRITLSLSASEHRFLLKVSDNGPGIPDENKEKVFERFYRAEDSRTGKEHFGLGLCIAREIVEAHGGRIQVTDNVPQGAVFSIMLSDT</sequence>
<dbReference type="InterPro" id="IPR036097">
    <property type="entry name" value="HisK_dim/P_sf"/>
</dbReference>
<dbReference type="Pfam" id="PF00512">
    <property type="entry name" value="HisKA"/>
    <property type="match status" value="1"/>
</dbReference>
<dbReference type="PANTHER" id="PTHR43711">
    <property type="entry name" value="TWO-COMPONENT HISTIDINE KINASE"/>
    <property type="match status" value="1"/>
</dbReference>
<dbReference type="InterPro" id="IPR050736">
    <property type="entry name" value="Sensor_HK_Regulatory"/>
</dbReference>
<dbReference type="AlphaFoldDB" id="A0A9D2J8E0"/>
<feature type="transmembrane region" description="Helical" evidence="9">
    <location>
        <begin position="21"/>
        <end position="42"/>
    </location>
</feature>
<dbReference type="CDD" id="cd00082">
    <property type="entry name" value="HisKA"/>
    <property type="match status" value="1"/>
</dbReference>
<dbReference type="Proteomes" id="UP000824049">
    <property type="component" value="Unassembled WGS sequence"/>
</dbReference>
<evidence type="ECO:0000256" key="3">
    <source>
        <dbReference type="ARBA" id="ARBA00012438"/>
    </source>
</evidence>
<dbReference type="Pfam" id="PF02518">
    <property type="entry name" value="HATPase_c"/>
    <property type="match status" value="1"/>
</dbReference>
<feature type="transmembrane region" description="Helical" evidence="9">
    <location>
        <begin position="184"/>
        <end position="204"/>
    </location>
</feature>
<name>A0A9D2J8E0_9FIRM</name>
<dbReference type="SMART" id="SM00387">
    <property type="entry name" value="HATPase_c"/>
    <property type="match status" value="1"/>
</dbReference>
<evidence type="ECO:0000256" key="6">
    <source>
        <dbReference type="ARBA" id="ARBA00022777"/>
    </source>
</evidence>
<dbReference type="FunFam" id="1.10.287.130:FF:000001">
    <property type="entry name" value="Two-component sensor histidine kinase"/>
    <property type="match status" value="1"/>
</dbReference>